<dbReference type="Pfam" id="PF12729">
    <property type="entry name" value="4HB_MCP_1"/>
    <property type="match status" value="1"/>
</dbReference>
<name>A0ABX4LXT7_9BACT</name>
<evidence type="ECO:0000313" key="6">
    <source>
        <dbReference type="EMBL" id="PHO11153.1"/>
    </source>
</evidence>
<accession>A0ABX4LXT7</accession>
<evidence type="ECO:0000256" key="1">
    <source>
        <dbReference type="ARBA" id="ARBA00022500"/>
    </source>
</evidence>
<evidence type="ECO:0000259" key="5">
    <source>
        <dbReference type="PROSITE" id="PS50111"/>
    </source>
</evidence>
<dbReference type="InterPro" id="IPR051310">
    <property type="entry name" value="MCP_chemotaxis"/>
</dbReference>
<dbReference type="PANTHER" id="PTHR43531">
    <property type="entry name" value="PROTEIN ICFG"/>
    <property type="match status" value="1"/>
</dbReference>
<dbReference type="InterPro" id="IPR047347">
    <property type="entry name" value="YvaQ-like_sensor"/>
</dbReference>
<dbReference type="SUPFAM" id="SSF58104">
    <property type="entry name" value="Methyl-accepting chemotaxis protein (MCP) signaling domain"/>
    <property type="match status" value="1"/>
</dbReference>
<keyword evidence="4" id="KW-0812">Transmembrane</keyword>
<proteinExistence type="inferred from homology"/>
<organism evidence="6 7">
    <name type="scientific">Malaciobacter canalis</name>
    <dbReference type="NCBI Taxonomy" id="1912871"/>
    <lineage>
        <taxon>Bacteria</taxon>
        <taxon>Pseudomonadati</taxon>
        <taxon>Campylobacterota</taxon>
        <taxon>Epsilonproteobacteria</taxon>
        <taxon>Campylobacterales</taxon>
        <taxon>Arcobacteraceae</taxon>
        <taxon>Malaciobacter</taxon>
    </lineage>
</organism>
<dbReference type="PANTHER" id="PTHR43531:SF11">
    <property type="entry name" value="METHYL-ACCEPTING CHEMOTAXIS PROTEIN 3"/>
    <property type="match status" value="1"/>
</dbReference>
<comment type="similarity">
    <text evidence="2">Belongs to the methyl-accepting chemotaxis (MCP) protein family.</text>
</comment>
<evidence type="ECO:0000256" key="4">
    <source>
        <dbReference type="SAM" id="Phobius"/>
    </source>
</evidence>
<dbReference type="Gene3D" id="6.10.340.10">
    <property type="match status" value="1"/>
</dbReference>
<dbReference type="PRINTS" id="PR00260">
    <property type="entry name" value="CHEMTRNSDUCR"/>
</dbReference>
<dbReference type="InterPro" id="IPR004089">
    <property type="entry name" value="MCPsignal_dom"/>
</dbReference>
<reference evidence="6 7" key="1">
    <citation type="submission" date="2017-09" db="EMBL/GenBank/DDBJ databases">
        <authorList>
            <person name="Perez-Cataluna A."/>
            <person name="Figueras M.J."/>
            <person name="Salas-Masso N."/>
        </authorList>
    </citation>
    <scope>NUCLEOTIDE SEQUENCE [LARGE SCALE GENOMIC DNA]</scope>
    <source>
        <strain evidence="6 7">F138-33</strain>
    </source>
</reference>
<feature type="domain" description="Methyl-accepting transducer" evidence="5">
    <location>
        <begin position="378"/>
        <end position="607"/>
    </location>
</feature>
<sequence length="623" mass="69367">MFKDITISKKLYTGFAFMLLIIILISSIGIIKVKFIDETLNEVVEVNSVKQRYAINFRGSVHDRAIAIRDLVLAQNSQDLLFKKSLEDIKRLEKFYIKSAKPLDKIFQEGLNVDSEEKIILSKIKNIEKSTLPLVDKIIKSKQEGDNQKAKDILLFEAKDNFTNWLKVINEFIDYQENKNQIATPKAREVASSFSYTMITILVIALFLGILIAYLISSQLIKSVQKVQNGLEDFFSFINKQKPNTNLIDLNSKDELGQMAKIINHNIQKTEKSIKQDELFVKDIARFAKEMGEGNLCSKIEANTTTDSLQELKNILTKMQTELEINVARDIPLLLNVLKSYKEHDFTVRFPNAKEKVSIAINELGDIISNLLKQSLQVGKTLDKSSSLLIENVNELNISSNEAAASLEQTSASLDEITQSVKSNSNNVVNMTQLSLQVDSSAKEGQSLAKDTSISMTQIEEQVSTINTAISVIDQIAFQTNILSLNAAVEAATAGESGKGFAVVAAEVRNLANRSAQAAKEIKNIVENATLKATTGKQTSDKMIEGYEKLLENIDKTTKTIKDIATASQEQENSISQINDAINLLDKQTQKNASIAAQTKEIATNNDNISKEIVLNLQDKKFN</sequence>
<keyword evidence="3" id="KW-0807">Transducer</keyword>
<dbReference type="Gene3D" id="1.10.287.950">
    <property type="entry name" value="Methyl-accepting chemotaxis protein"/>
    <property type="match status" value="1"/>
</dbReference>
<evidence type="ECO:0000256" key="2">
    <source>
        <dbReference type="ARBA" id="ARBA00029447"/>
    </source>
</evidence>
<dbReference type="CDD" id="cd19411">
    <property type="entry name" value="MCP2201-like_sensor"/>
    <property type="match status" value="1"/>
</dbReference>
<feature type="transmembrane region" description="Helical" evidence="4">
    <location>
        <begin position="194"/>
        <end position="216"/>
    </location>
</feature>
<keyword evidence="1" id="KW-0145">Chemotaxis</keyword>
<dbReference type="PROSITE" id="PS50111">
    <property type="entry name" value="CHEMOTAXIS_TRANSDUC_2"/>
    <property type="match status" value="1"/>
</dbReference>
<comment type="caution">
    <text evidence="6">The sequence shown here is derived from an EMBL/GenBank/DDBJ whole genome shotgun (WGS) entry which is preliminary data.</text>
</comment>
<dbReference type="SMART" id="SM00283">
    <property type="entry name" value="MA"/>
    <property type="match status" value="1"/>
</dbReference>
<dbReference type="EMBL" id="NWVW01000001">
    <property type="protein sequence ID" value="PHO11153.1"/>
    <property type="molecule type" value="Genomic_DNA"/>
</dbReference>
<evidence type="ECO:0000256" key="3">
    <source>
        <dbReference type="PROSITE-ProRule" id="PRU00284"/>
    </source>
</evidence>
<keyword evidence="7" id="KW-1185">Reference proteome</keyword>
<keyword evidence="4" id="KW-0472">Membrane</keyword>
<protein>
    <submittedName>
        <fullName evidence="6">Methyl-accepting chemotaxis protein</fullName>
    </submittedName>
</protein>
<feature type="transmembrane region" description="Helical" evidence="4">
    <location>
        <begin position="12"/>
        <end position="31"/>
    </location>
</feature>
<dbReference type="Proteomes" id="UP000221384">
    <property type="component" value="Unassembled WGS sequence"/>
</dbReference>
<dbReference type="RefSeq" id="WP_099333482.1">
    <property type="nucleotide sequence ID" value="NZ_CP042812.1"/>
</dbReference>
<keyword evidence="4" id="KW-1133">Transmembrane helix</keyword>
<dbReference type="InterPro" id="IPR004090">
    <property type="entry name" value="Chemotax_Me-accpt_rcpt"/>
</dbReference>
<dbReference type="Pfam" id="PF00015">
    <property type="entry name" value="MCPsignal"/>
    <property type="match status" value="1"/>
</dbReference>
<gene>
    <name evidence="6" type="ORF">CPG37_01530</name>
</gene>
<dbReference type="InterPro" id="IPR024478">
    <property type="entry name" value="HlyB_4HB_MCP"/>
</dbReference>
<evidence type="ECO:0000313" key="7">
    <source>
        <dbReference type="Proteomes" id="UP000221384"/>
    </source>
</evidence>